<protein>
    <submittedName>
        <fullName evidence="2">Uncharacterized protein</fullName>
    </submittedName>
</protein>
<evidence type="ECO:0000313" key="2">
    <source>
        <dbReference type="EMBL" id="MBB3097827.1"/>
    </source>
</evidence>
<feature type="transmembrane region" description="Helical" evidence="1">
    <location>
        <begin position="21"/>
        <end position="41"/>
    </location>
</feature>
<accession>A0A7W5FGV2</accession>
<dbReference type="AlphaFoldDB" id="A0A7W5FGV2"/>
<dbReference type="RefSeq" id="WP_183223285.1">
    <property type="nucleotide sequence ID" value="NZ_BMPW01000019.1"/>
</dbReference>
<name>A0A7W5FGV2_9ACTN</name>
<comment type="caution">
    <text evidence="2">The sequence shown here is derived from an EMBL/GenBank/DDBJ whole genome shotgun (WGS) entry which is preliminary data.</text>
</comment>
<keyword evidence="1" id="KW-0472">Membrane</keyword>
<evidence type="ECO:0000256" key="1">
    <source>
        <dbReference type="SAM" id="Phobius"/>
    </source>
</evidence>
<evidence type="ECO:0000313" key="3">
    <source>
        <dbReference type="Proteomes" id="UP000590749"/>
    </source>
</evidence>
<dbReference type="EMBL" id="JACHXF010000012">
    <property type="protein sequence ID" value="MBB3097827.1"/>
    <property type="molecule type" value="Genomic_DNA"/>
</dbReference>
<keyword evidence="1" id="KW-1133">Transmembrane helix</keyword>
<keyword evidence="1" id="KW-0812">Transmembrane</keyword>
<sequence>MTRIYHGDHTAHLRQQLKDRALHFGAGTVVAVCAAIANWFIVSHLDGHNRLVAALWGLNIALGLIAVLGLCLTALLYLIYRLRRPELDAASAEAVGEARARVHRERAGGPS</sequence>
<feature type="transmembrane region" description="Helical" evidence="1">
    <location>
        <begin position="53"/>
        <end position="80"/>
    </location>
</feature>
<keyword evidence="3" id="KW-1185">Reference proteome</keyword>
<organism evidence="2 3">
    <name type="scientific">Actinoplanes campanulatus</name>
    <dbReference type="NCBI Taxonomy" id="113559"/>
    <lineage>
        <taxon>Bacteria</taxon>
        <taxon>Bacillati</taxon>
        <taxon>Actinomycetota</taxon>
        <taxon>Actinomycetes</taxon>
        <taxon>Micromonosporales</taxon>
        <taxon>Micromonosporaceae</taxon>
        <taxon>Actinoplanes</taxon>
    </lineage>
</organism>
<dbReference type="Proteomes" id="UP000590749">
    <property type="component" value="Unassembled WGS sequence"/>
</dbReference>
<reference evidence="2 3" key="1">
    <citation type="submission" date="2020-08" db="EMBL/GenBank/DDBJ databases">
        <title>Genomic Encyclopedia of Type Strains, Phase III (KMG-III): the genomes of soil and plant-associated and newly described type strains.</title>
        <authorList>
            <person name="Whitman W."/>
        </authorList>
    </citation>
    <scope>NUCLEOTIDE SEQUENCE [LARGE SCALE GENOMIC DNA]</scope>
    <source>
        <strain evidence="2 3">CECT 3287</strain>
    </source>
</reference>
<proteinExistence type="predicted"/>
<gene>
    <name evidence="2" type="ORF">FHR83_005511</name>
</gene>